<dbReference type="InterPro" id="IPR025693">
    <property type="entry name" value="Gly-zipper_OmpA-like_dom"/>
</dbReference>
<feature type="chain" id="PRO_5021308252" evidence="1">
    <location>
        <begin position="16"/>
        <end position="219"/>
    </location>
</feature>
<evidence type="ECO:0000313" key="4">
    <source>
        <dbReference type="Proteomes" id="UP000317078"/>
    </source>
</evidence>
<accession>A0A502G2I5</accession>
<sequence length="219" mass="21683">MPVLLFGLLSLGACAVAPPSGPRVYVTPPEGKDLARFQGEDAGCRNYAQQSIGFGAPQQAANAGAAGSAAVGTAVGAAAGAIVGAAAGNPGAGAAIGAGGGLLTGSAIGSGNAQASAGELQQQYDVAYVQCMAASGNRAPAVVAAPYASVPYAVYGSPAYYGYPGYYPPYFGAPAVTLGFFGGYGARYHRPAFHRGFYGGYRGFHGGGFQGGFRGGRRH</sequence>
<feature type="domain" description="Glycine-zipper-containing OmpA-like membrane" evidence="2">
    <location>
        <begin position="66"/>
        <end position="108"/>
    </location>
</feature>
<name>A0A502G2I5_9PROT</name>
<feature type="signal peptide" evidence="1">
    <location>
        <begin position="1"/>
        <end position="15"/>
    </location>
</feature>
<dbReference type="OrthoDB" id="5573966at2"/>
<keyword evidence="4" id="KW-1185">Reference proteome</keyword>
<reference evidence="3 4" key="1">
    <citation type="journal article" date="2019" name="Environ. Microbiol.">
        <title>Species interactions and distinct microbial communities in high Arctic permafrost affected cryosols are associated with the CH4 and CO2 gas fluxes.</title>
        <authorList>
            <person name="Altshuler I."/>
            <person name="Hamel J."/>
            <person name="Turney S."/>
            <person name="Magnuson E."/>
            <person name="Levesque R."/>
            <person name="Greer C."/>
            <person name="Whyte L.G."/>
        </authorList>
    </citation>
    <scope>NUCLEOTIDE SEQUENCE [LARGE SCALE GENOMIC DNA]</scope>
    <source>
        <strain evidence="3 4">S9.3B</strain>
    </source>
</reference>
<evidence type="ECO:0000259" key="2">
    <source>
        <dbReference type="Pfam" id="PF13436"/>
    </source>
</evidence>
<dbReference type="EMBL" id="RCZP01000012">
    <property type="protein sequence ID" value="TPG55761.1"/>
    <property type="molecule type" value="Genomic_DNA"/>
</dbReference>
<proteinExistence type="predicted"/>
<dbReference type="Pfam" id="PF13436">
    <property type="entry name" value="Gly-zipper_OmpA"/>
    <property type="match status" value="1"/>
</dbReference>
<dbReference type="Proteomes" id="UP000317078">
    <property type="component" value="Unassembled WGS sequence"/>
</dbReference>
<keyword evidence="1" id="KW-0732">Signal</keyword>
<evidence type="ECO:0000256" key="1">
    <source>
        <dbReference type="SAM" id="SignalP"/>
    </source>
</evidence>
<comment type="caution">
    <text evidence="3">The sequence shown here is derived from an EMBL/GenBank/DDBJ whole genome shotgun (WGS) entry which is preliminary data.</text>
</comment>
<protein>
    <submittedName>
        <fullName evidence="3">Glycine zipper family protein</fullName>
    </submittedName>
</protein>
<organism evidence="3 4">
    <name type="scientific">Muricoccus nepalensis</name>
    <dbReference type="NCBI Taxonomy" id="1854500"/>
    <lineage>
        <taxon>Bacteria</taxon>
        <taxon>Pseudomonadati</taxon>
        <taxon>Pseudomonadota</taxon>
        <taxon>Alphaproteobacteria</taxon>
        <taxon>Acetobacterales</taxon>
        <taxon>Roseomonadaceae</taxon>
        <taxon>Muricoccus</taxon>
    </lineage>
</organism>
<gene>
    <name evidence="3" type="ORF">EAH89_14165</name>
</gene>
<dbReference type="AlphaFoldDB" id="A0A502G2I5"/>
<evidence type="ECO:0000313" key="3">
    <source>
        <dbReference type="EMBL" id="TPG55761.1"/>
    </source>
</evidence>